<gene>
    <name evidence="7" type="primary">HIGD1B</name>
</gene>
<evidence type="ECO:0000256" key="2">
    <source>
        <dbReference type="ARBA" id="ARBA00022692"/>
    </source>
</evidence>
<keyword evidence="4 5" id="KW-0472">Membrane</keyword>
<dbReference type="GO" id="GO:0097250">
    <property type="term" value="P:mitochondrial respirasome assembly"/>
    <property type="evidence" value="ECO:0007669"/>
    <property type="project" value="TreeGrafter"/>
</dbReference>
<dbReference type="Ensembl" id="ENSLLET00000039714.1">
    <property type="protein sequence ID" value="ENSLLEP00000038217.1"/>
    <property type="gene ID" value="ENSLLEG00000024212.1"/>
</dbReference>
<feature type="transmembrane region" description="Helical" evidence="5">
    <location>
        <begin position="61"/>
        <end position="78"/>
    </location>
</feature>
<keyword evidence="8" id="KW-1185">Reference proteome</keyword>
<comment type="subcellular location">
    <subcellularLocation>
        <location evidence="1">Mitochondrion membrane</location>
    </subcellularLocation>
</comment>
<sequence length="134" mass="14647">MGLSGYISYADELPSRFTCKGGTWALICQSDTMSTDQDLWIPEDQESLTGRLQRKMKQSPLVPVGLAGFAVIVAYGLYRLKGRGDVKMSVHLIHTRVAAQACVVGATALGKTCHTIHHQERHSTGSTKLLKSLF</sequence>
<dbReference type="InterPro" id="IPR007667">
    <property type="entry name" value="Hypoxia_induced_domain"/>
</dbReference>
<feature type="domain" description="HIG1" evidence="6">
    <location>
        <begin position="33"/>
        <end position="125"/>
    </location>
</feature>
<dbReference type="OrthoDB" id="10003563at2759"/>
<evidence type="ECO:0000256" key="5">
    <source>
        <dbReference type="SAM" id="Phobius"/>
    </source>
</evidence>
<keyword evidence="2 5" id="KW-0812">Transmembrane</keyword>
<dbReference type="PANTHER" id="PTHR12297">
    <property type="entry name" value="HYPOXIA-INDUCBILE GENE 1 HIG1 -RELATED"/>
    <property type="match status" value="1"/>
</dbReference>
<name>A0A8C5QJC4_9ANUR</name>
<evidence type="ECO:0000256" key="1">
    <source>
        <dbReference type="ARBA" id="ARBA00004325"/>
    </source>
</evidence>
<dbReference type="InterPro" id="IPR050355">
    <property type="entry name" value="RCF1"/>
</dbReference>
<evidence type="ECO:0000313" key="7">
    <source>
        <dbReference type="Ensembl" id="ENSLLEP00000038217.1"/>
    </source>
</evidence>
<dbReference type="Proteomes" id="UP000694569">
    <property type="component" value="Unplaced"/>
</dbReference>
<dbReference type="PROSITE" id="PS51503">
    <property type="entry name" value="HIG1"/>
    <property type="match status" value="1"/>
</dbReference>
<evidence type="ECO:0000256" key="3">
    <source>
        <dbReference type="ARBA" id="ARBA00022989"/>
    </source>
</evidence>
<dbReference type="GeneTree" id="ENSGT00940000161778"/>
<dbReference type="Gene3D" id="6.10.140.1320">
    <property type="match status" value="1"/>
</dbReference>
<reference evidence="7" key="1">
    <citation type="submission" date="2025-08" db="UniProtKB">
        <authorList>
            <consortium name="Ensembl"/>
        </authorList>
    </citation>
    <scope>IDENTIFICATION</scope>
</reference>
<protein>
    <submittedName>
        <fullName evidence="7">HIG1 hypoxia inducible domain family member 1B</fullName>
    </submittedName>
</protein>
<reference evidence="7" key="2">
    <citation type="submission" date="2025-09" db="UniProtKB">
        <authorList>
            <consortium name="Ensembl"/>
        </authorList>
    </citation>
    <scope>IDENTIFICATION</scope>
</reference>
<accession>A0A8C5QJC4</accession>
<keyword evidence="3 5" id="KW-1133">Transmembrane helix</keyword>
<dbReference type="Pfam" id="PF04588">
    <property type="entry name" value="HIG_1_N"/>
    <property type="match status" value="1"/>
</dbReference>
<evidence type="ECO:0000259" key="6">
    <source>
        <dbReference type="PROSITE" id="PS51503"/>
    </source>
</evidence>
<evidence type="ECO:0000313" key="8">
    <source>
        <dbReference type="Proteomes" id="UP000694569"/>
    </source>
</evidence>
<dbReference type="PANTHER" id="PTHR12297:SF9">
    <property type="entry name" value="HIG1 DOMAIN FAMILY MEMBER 1B"/>
    <property type="match status" value="1"/>
</dbReference>
<proteinExistence type="predicted"/>
<dbReference type="AlphaFoldDB" id="A0A8C5QJC4"/>
<dbReference type="GO" id="GO:0031966">
    <property type="term" value="C:mitochondrial membrane"/>
    <property type="evidence" value="ECO:0007669"/>
    <property type="project" value="UniProtKB-SubCell"/>
</dbReference>
<organism evidence="7 8">
    <name type="scientific">Leptobrachium leishanense</name>
    <name type="common">Leishan spiny toad</name>
    <dbReference type="NCBI Taxonomy" id="445787"/>
    <lineage>
        <taxon>Eukaryota</taxon>
        <taxon>Metazoa</taxon>
        <taxon>Chordata</taxon>
        <taxon>Craniata</taxon>
        <taxon>Vertebrata</taxon>
        <taxon>Euteleostomi</taxon>
        <taxon>Amphibia</taxon>
        <taxon>Batrachia</taxon>
        <taxon>Anura</taxon>
        <taxon>Pelobatoidea</taxon>
        <taxon>Megophryidae</taxon>
        <taxon>Leptobrachium</taxon>
    </lineage>
</organism>
<evidence type="ECO:0000256" key="4">
    <source>
        <dbReference type="ARBA" id="ARBA00023136"/>
    </source>
</evidence>